<dbReference type="SMART" id="SM00530">
    <property type="entry name" value="HTH_XRE"/>
    <property type="match status" value="1"/>
</dbReference>
<sequence length="336" mass="35932">MTPATVHWGQTVRAHRARRGLTQRRLAAEAGISVRALRDIENGRVRTPQPRSVSALAAAIGIDGAEFTRPPSAAGPAIAVLGPVGIGPGHADLGSPKLRCLLALLALQPETVVLREEIVDILWGGAPPASASALVNTYVKRLRDLLARRYLVRAGHGYRLDIEPALLDVHRFHDRDSRARRARDDGNVTLACELFGEALGCWRGPAAQDTNARLARHPAAIAMAGRRVSAALSYAELALTTGRPEQAATELRKITRDEPLHEGLHARLMLALAAIGDQAAALTVYTAFRARLADEFGVGPGAELTAAHLRVHNQDPPAAPLTARTRPRYRPASGPA</sequence>
<dbReference type="InterPro" id="IPR051677">
    <property type="entry name" value="AfsR-DnrI-RedD_regulator"/>
</dbReference>
<dbReference type="InterPro" id="IPR016032">
    <property type="entry name" value="Sig_transdc_resp-reg_C-effctor"/>
</dbReference>
<keyword evidence="10" id="KW-1185">Reference proteome</keyword>
<proteinExistence type="inferred from homology"/>
<dbReference type="Pfam" id="PF03704">
    <property type="entry name" value="BTAD"/>
    <property type="match status" value="1"/>
</dbReference>
<dbReference type="InterPro" id="IPR010982">
    <property type="entry name" value="Lambda_DNA-bd_dom_sf"/>
</dbReference>
<feature type="domain" description="HTH cro/C1-type" evidence="7">
    <location>
        <begin position="12"/>
        <end position="67"/>
    </location>
</feature>
<dbReference type="SMART" id="SM00862">
    <property type="entry name" value="Trans_reg_C"/>
    <property type="match status" value="1"/>
</dbReference>
<dbReference type="CDD" id="cd15831">
    <property type="entry name" value="BTAD"/>
    <property type="match status" value="1"/>
</dbReference>
<dbReference type="SUPFAM" id="SSF46894">
    <property type="entry name" value="C-terminal effector domain of the bipartite response regulators"/>
    <property type="match status" value="1"/>
</dbReference>
<name>A0ABW5G2J7_9PSEU</name>
<dbReference type="RefSeq" id="WP_378267950.1">
    <property type="nucleotide sequence ID" value="NZ_JBHUKR010000015.1"/>
</dbReference>
<comment type="caution">
    <text evidence="9">The sequence shown here is derived from an EMBL/GenBank/DDBJ whole genome shotgun (WGS) entry which is preliminary data.</text>
</comment>
<evidence type="ECO:0000256" key="1">
    <source>
        <dbReference type="ARBA" id="ARBA00005820"/>
    </source>
</evidence>
<dbReference type="PROSITE" id="PS51755">
    <property type="entry name" value="OMPR_PHOB"/>
    <property type="match status" value="1"/>
</dbReference>
<evidence type="ECO:0000313" key="10">
    <source>
        <dbReference type="Proteomes" id="UP001597417"/>
    </source>
</evidence>
<dbReference type="Gene3D" id="1.10.10.10">
    <property type="entry name" value="Winged helix-like DNA-binding domain superfamily/Winged helix DNA-binding domain"/>
    <property type="match status" value="1"/>
</dbReference>
<dbReference type="Proteomes" id="UP001597417">
    <property type="component" value="Unassembled WGS sequence"/>
</dbReference>
<feature type="region of interest" description="Disordered" evidence="6">
    <location>
        <begin position="313"/>
        <end position="336"/>
    </location>
</feature>
<evidence type="ECO:0000259" key="7">
    <source>
        <dbReference type="PROSITE" id="PS50943"/>
    </source>
</evidence>
<evidence type="ECO:0000256" key="5">
    <source>
        <dbReference type="PROSITE-ProRule" id="PRU01091"/>
    </source>
</evidence>
<dbReference type="EMBL" id="JBHUKR010000015">
    <property type="protein sequence ID" value="MFD2419927.1"/>
    <property type="molecule type" value="Genomic_DNA"/>
</dbReference>
<dbReference type="InterPro" id="IPR001867">
    <property type="entry name" value="OmpR/PhoB-type_DNA-bd"/>
</dbReference>
<evidence type="ECO:0000256" key="3">
    <source>
        <dbReference type="ARBA" id="ARBA00023125"/>
    </source>
</evidence>
<reference evidence="10" key="1">
    <citation type="journal article" date="2019" name="Int. J. Syst. Evol. Microbiol.">
        <title>The Global Catalogue of Microorganisms (GCM) 10K type strain sequencing project: providing services to taxonomists for standard genome sequencing and annotation.</title>
        <authorList>
            <consortium name="The Broad Institute Genomics Platform"/>
            <consortium name="The Broad Institute Genome Sequencing Center for Infectious Disease"/>
            <person name="Wu L."/>
            <person name="Ma J."/>
        </authorList>
    </citation>
    <scope>NUCLEOTIDE SEQUENCE [LARGE SCALE GENOMIC DNA]</scope>
    <source>
        <strain evidence="10">CGMCC 4.7645</strain>
    </source>
</reference>
<dbReference type="InterPro" id="IPR011990">
    <property type="entry name" value="TPR-like_helical_dom_sf"/>
</dbReference>
<dbReference type="Gene3D" id="1.10.260.40">
    <property type="entry name" value="lambda repressor-like DNA-binding domains"/>
    <property type="match status" value="1"/>
</dbReference>
<dbReference type="Gene3D" id="1.25.40.10">
    <property type="entry name" value="Tetratricopeptide repeat domain"/>
    <property type="match status" value="1"/>
</dbReference>
<keyword evidence="2" id="KW-0805">Transcription regulation</keyword>
<dbReference type="PANTHER" id="PTHR35807">
    <property type="entry name" value="TRANSCRIPTIONAL REGULATOR REDD-RELATED"/>
    <property type="match status" value="1"/>
</dbReference>
<evidence type="ECO:0000256" key="6">
    <source>
        <dbReference type="SAM" id="MobiDB-lite"/>
    </source>
</evidence>
<dbReference type="SUPFAM" id="SSF48452">
    <property type="entry name" value="TPR-like"/>
    <property type="match status" value="1"/>
</dbReference>
<comment type="similarity">
    <text evidence="1">Belongs to the AfsR/DnrI/RedD regulatory family.</text>
</comment>
<evidence type="ECO:0000313" key="9">
    <source>
        <dbReference type="EMBL" id="MFD2419927.1"/>
    </source>
</evidence>
<evidence type="ECO:0000256" key="2">
    <source>
        <dbReference type="ARBA" id="ARBA00023015"/>
    </source>
</evidence>
<keyword evidence="4" id="KW-0804">Transcription</keyword>
<organism evidence="9 10">
    <name type="scientific">Amycolatopsis pigmentata</name>
    <dbReference type="NCBI Taxonomy" id="450801"/>
    <lineage>
        <taxon>Bacteria</taxon>
        <taxon>Bacillati</taxon>
        <taxon>Actinomycetota</taxon>
        <taxon>Actinomycetes</taxon>
        <taxon>Pseudonocardiales</taxon>
        <taxon>Pseudonocardiaceae</taxon>
        <taxon>Amycolatopsis</taxon>
    </lineage>
</organism>
<protein>
    <submittedName>
        <fullName evidence="9">BTAD domain-containing putative transcriptional regulator</fullName>
    </submittedName>
</protein>
<dbReference type="SMART" id="SM01043">
    <property type="entry name" value="BTAD"/>
    <property type="match status" value="1"/>
</dbReference>
<gene>
    <name evidence="9" type="ORF">ACFSXZ_26725</name>
</gene>
<dbReference type="Pfam" id="PF00486">
    <property type="entry name" value="Trans_reg_C"/>
    <property type="match status" value="1"/>
</dbReference>
<evidence type="ECO:0000256" key="4">
    <source>
        <dbReference type="ARBA" id="ARBA00023163"/>
    </source>
</evidence>
<dbReference type="Pfam" id="PF01381">
    <property type="entry name" value="HTH_3"/>
    <property type="match status" value="1"/>
</dbReference>
<dbReference type="PANTHER" id="PTHR35807:SF1">
    <property type="entry name" value="TRANSCRIPTIONAL REGULATOR REDD"/>
    <property type="match status" value="1"/>
</dbReference>
<dbReference type="CDD" id="cd00093">
    <property type="entry name" value="HTH_XRE"/>
    <property type="match status" value="1"/>
</dbReference>
<dbReference type="PROSITE" id="PS50943">
    <property type="entry name" value="HTH_CROC1"/>
    <property type="match status" value="1"/>
</dbReference>
<keyword evidence="3 5" id="KW-0238">DNA-binding</keyword>
<feature type="domain" description="OmpR/PhoB-type" evidence="8">
    <location>
        <begin position="68"/>
        <end position="162"/>
    </location>
</feature>
<dbReference type="InterPro" id="IPR001387">
    <property type="entry name" value="Cro/C1-type_HTH"/>
</dbReference>
<accession>A0ABW5G2J7</accession>
<evidence type="ECO:0000259" key="8">
    <source>
        <dbReference type="PROSITE" id="PS51755"/>
    </source>
</evidence>
<feature type="DNA-binding region" description="OmpR/PhoB-type" evidence="5">
    <location>
        <begin position="68"/>
        <end position="162"/>
    </location>
</feature>
<dbReference type="InterPro" id="IPR036388">
    <property type="entry name" value="WH-like_DNA-bd_sf"/>
</dbReference>
<dbReference type="InterPro" id="IPR005158">
    <property type="entry name" value="BTAD"/>
</dbReference>
<dbReference type="SUPFAM" id="SSF47413">
    <property type="entry name" value="lambda repressor-like DNA-binding domains"/>
    <property type="match status" value="1"/>
</dbReference>